<dbReference type="Proteomes" id="UP000694845">
    <property type="component" value="Unplaced"/>
</dbReference>
<keyword evidence="9" id="KW-0446">Lipid-binding</keyword>
<evidence type="ECO:0000256" key="7">
    <source>
        <dbReference type="ARBA" id="ARBA00022989"/>
    </source>
</evidence>
<evidence type="ECO:0000313" key="17">
    <source>
        <dbReference type="RefSeq" id="XP_022082787.1"/>
    </source>
</evidence>
<dbReference type="FunFam" id="1.10.287.2720:FF:000002">
    <property type="entry name" value="Oxysterol-binding protein"/>
    <property type="match status" value="1"/>
</dbReference>
<evidence type="ECO:0000256" key="9">
    <source>
        <dbReference type="ARBA" id="ARBA00023121"/>
    </source>
</evidence>
<feature type="compositionally biased region" description="Polar residues" evidence="13">
    <location>
        <begin position="83"/>
        <end position="92"/>
    </location>
</feature>
<keyword evidence="5 14" id="KW-0812">Transmembrane</keyword>
<dbReference type="PROSITE" id="PS50003">
    <property type="entry name" value="PH_DOMAIN"/>
    <property type="match status" value="1"/>
</dbReference>
<dbReference type="CDD" id="cd13286">
    <property type="entry name" value="PH_OPR5_ORP8"/>
    <property type="match status" value="1"/>
</dbReference>
<evidence type="ECO:0000256" key="10">
    <source>
        <dbReference type="ARBA" id="ARBA00023136"/>
    </source>
</evidence>
<dbReference type="Gene3D" id="3.30.70.3490">
    <property type="match status" value="1"/>
</dbReference>
<dbReference type="SUPFAM" id="SSF50729">
    <property type="entry name" value="PH domain-like"/>
    <property type="match status" value="1"/>
</dbReference>
<keyword evidence="16" id="KW-1185">Reference proteome</keyword>
<comment type="subcellular location">
    <subcellularLocation>
        <location evidence="1">Endoplasmic reticulum membrane</location>
        <topology evidence="1">Single-pass membrane protein</topology>
    </subcellularLocation>
</comment>
<proteinExistence type="inferred from homology"/>
<dbReference type="SMART" id="SM00233">
    <property type="entry name" value="PH"/>
    <property type="match status" value="1"/>
</dbReference>
<feature type="compositionally biased region" description="Basic and acidic residues" evidence="13">
    <location>
        <begin position="1"/>
        <end position="10"/>
    </location>
</feature>
<feature type="compositionally biased region" description="Polar residues" evidence="13">
    <location>
        <begin position="109"/>
        <end position="119"/>
    </location>
</feature>
<dbReference type="GO" id="GO:0005789">
    <property type="term" value="C:endoplasmic reticulum membrane"/>
    <property type="evidence" value="ECO:0007669"/>
    <property type="project" value="UniProtKB-SubCell"/>
</dbReference>
<evidence type="ECO:0000256" key="14">
    <source>
        <dbReference type="SAM" id="Phobius"/>
    </source>
</evidence>
<dbReference type="Gene3D" id="1.10.287.2720">
    <property type="match status" value="1"/>
</dbReference>
<feature type="compositionally biased region" description="Basic residues" evidence="13">
    <location>
        <begin position="827"/>
        <end position="839"/>
    </location>
</feature>
<evidence type="ECO:0000256" key="5">
    <source>
        <dbReference type="ARBA" id="ARBA00022692"/>
    </source>
</evidence>
<feature type="transmembrane region" description="Helical" evidence="14">
    <location>
        <begin position="945"/>
        <end position="963"/>
    </location>
</feature>
<feature type="region of interest" description="Disordered" evidence="13">
    <location>
        <begin position="810"/>
        <end position="877"/>
    </location>
</feature>
<dbReference type="RefSeq" id="XP_022082787.1">
    <property type="nucleotide sequence ID" value="XM_022227095.1"/>
</dbReference>
<dbReference type="AlphaFoldDB" id="A0A8B7XRG9"/>
<protein>
    <recommendedName>
        <fullName evidence="12">Oxysterol-binding protein</fullName>
    </recommendedName>
</protein>
<evidence type="ECO:0000256" key="13">
    <source>
        <dbReference type="SAM" id="MobiDB-lite"/>
    </source>
</evidence>
<gene>
    <name evidence="17" type="primary">LOC110975024</name>
</gene>
<evidence type="ECO:0000256" key="12">
    <source>
        <dbReference type="RuleBase" id="RU003845"/>
    </source>
</evidence>
<dbReference type="GO" id="GO:0032541">
    <property type="term" value="C:cortical endoplasmic reticulum"/>
    <property type="evidence" value="ECO:0007669"/>
    <property type="project" value="TreeGrafter"/>
</dbReference>
<dbReference type="FunFam" id="2.40.160.120:FF:000020">
    <property type="entry name" value="Oxysterol-binding protein"/>
    <property type="match status" value="1"/>
</dbReference>
<evidence type="ECO:0000256" key="6">
    <source>
        <dbReference type="ARBA" id="ARBA00022824"/>
    </source>
</evidence>
<dbReference type="InterPro" id="IPR001849">
    <property type="entry name" value="PH_domain"/>
</dbReference>
<dbReference type="PANTHER" id="PTHR10972">
    <property type="entry name" value="OXYSTEROL-BINDING PROTEIN-RELATED"/>
    <property type="match status" value="1"/>
</dbReference>
<dbReference type="PANTHER" id="PTHR10972:SF102">
    <property type="entry name" value="OXYSTEROL-BINDING PROTEIN"/>
    <property type="match status" value="1"/>
</dbReference>
<keyword evidence="4" id="KW-0597">Phosphoprotein</keyword>
<dbReference type="GeneID" id="110975024"/>
<keyword evidence="3 12" id="KW-0813">Transport</keyword>
<dbReference type="Pfam" id="PF01237">
    <property type="entry name" value="Oxysterol_BP"/>
    <property type="match status" value="1"/>
</dbReference>
<sequence>MAAEDPHDLPQKLQSFSPSWGRRLRSASSPASPEGATARSSFAEAVWPADVKPKSLLPINRSPVLTRKKRSISSPPVPVDPDQTSVSLNAKSMNLAPIQESTDKEATEMQYSNDSSPNYSPVPGQGTDQDHGEIFEKDSLRPSSKFQAPRSRSEGKLNTSGDGYGSSGTTPSKLSKRESLKAQKKNYRREKKRVTKELLSALKDPSIIVMADHLKVRGTLKGWTKLWCVLKPGLLIIYKSPKHGQWVGTILLNNCELIERPSRKDGFCFKIYHPLDQSIWATRGPKGETMGSITQPLPSQYLIFRAPSEAAGKCWMDALELALRCSSLLMRSMRDGTALDPATISQSFSKEKGLNESEIENTHFKHEGLDDESPDNESDKDQESKSESDMSEPEDITSIDGTIPAHNETTYVVNKVEELGQECSQTETLEEENKGLIWSLVKQVRPGMDLSKVVLPTFILEPRSFLDKLSDFYYHADLLSQAILEDDPLSRMKQTARWYLSGFYKKPKGLKKPYNPIIGEIFRCLWTHPKTKSRTFYIAEQVSHHPPVSAFYITNRKDGFCISGSILAKSKFYGNSVTAAMDGLATLSFLTRGEDYHITMPYANCKGILYGTLTMEYGGKVVIECDKTGYKTEFEFKLKPFLGGSDSSNQVVGKIKFGKETLASLEGHWDDKVYIKDKRTGNMELFWVVSPDVRAARLHRSTVTMEEQAENESERLWSRVTEALGKSEIQEATNEKFVLEDEQRKGHKERKMKMVEWEPHLFERDEITRDWVYKHMDNRPWDPLNDIEQFEHKGIIQTRTRHKTSILRTTSIISLPHKNGPHEQRLKRNASLQHKKRQAGSRVAASAVAAGRPRGASGSADSEGSTPPEKDSEEELSEAELTAEKVEAASTSLQGTVIMEQAIQPMVEGQRRIEEQLKAINSRLAVMIRQTRREEEESAPISRELIIIAAVLLVGQLIIAFLFRS</sequence>
<evidence type="ECO:0000313" key="16">
    <source>
        <dbReference type="Proteomes" id="UP000694845"/>
    </source>
</evidence>
<evidence type="ECO:0000256" key="2">
    <source>
        <dbReference type="ARBA" id="ARBA00008842"/>
    </source>
</evidence>
<keyword evidence="8 12" id="KW-0445">Lipid transport</keyword>
<dbReference type="GO" id="GO:0005829">
    <property type="term" value="C:cytosol"/>
    <property type="evidence" value="ECO:0007669"/>
    <property type="project" value="TreeGrafter"/>
</dbReference>
<dbReference type="InterPro" id="IPR037239">
    <property type="entry name" value="OSBP_sf"/>
</dbReference>
<evidence type="ECO:0000256" key="3">
    <source>
        <dbReference type="ARBA" id="ARBA00022448"/>
    </source>
</evidence>
<dbReference type="GO" id="GO:0006869">
    <property type="term" value="P:lipid transport"/>
    <property type="evidence" value="ECO:0007669"/>
    <property type="project" value="UniProtKB-KW"/>
</dbReference>
<feature type="compositionally biased region" description="Low complexity" evidence="13">
    <location>
        <begin position="840"/>
        <end position="860"/>
    </location>
</feature>
<dbReference type="PROSITE" id="PS01013">
    <property type="entry name" value="OSBP"/>
    <property type="match status" value="1"/>
</dbReference>
<dbReference type="Pfam" id="PF00169">
    <property type="entry name" value="PH"/>
    <property type="match status" value="1"/>
</dbReference>
<feature type="region of interest" description="Disordered" evidence="13">
    <location>
        <begin position="1"/>
        <end position="188"/>
    </location>
</feature>
<dbReference type="InterPro" id="IPR000648">
    <property type="entry name" value="Oxysterol-bd"/>
</dbReference>
<comment type="similarity">
    <text evidence="2 11">Belongs to the OSBP family.</text>
</comment>
<feature type="domain" description="PH" evidence="15">
    <location>
        <begin position="207"/>
        <end position="324"/>
    </location>
</feature>
<dbReference type="InterPro" id="IPR011993">
    <property type="entry name" value="PH-like_dom_sf"/>
</dbReference>
<feature type="region of interest" description="Disordered" evidence="13">
    <location>
        <begin position="364"/>
        <end position="403"/>
    </location>
</feature>
<dbReference type="FunFam" id="2.30.29.30:FF:000030">
    <property type="entry name" value="Oxysterol-binding protein"/>
    <property type="match status" value="1"/>
</dbReference>
<dbReference type="Gene3D" id="2.30.29.30">
    <property type="entry name" value="Pleckstrin-homology domain (PH domain)/Phosphotyrosine-binding domain (PTB)"/>
    <property type="match status" value="1"/>
</dbReference>
<feature type="compositionally biased region" description="Basic and acidic residues" evidence="13">
    <location>
        <begin position="128"/>
        <end position="140"/>
    </location>
</feature>
<keyword evidence="10 14" id="KW-0472">Membrane</keyword>
<name>A0A8B7XRG9_ACAPL</name>
<keyword evidence="6" id="KW-0256">Endoplasmic reticulum</keyword>
<dbReference type="KEGG" id="aplc:110975024"/>
<dbReference type="OrthoDB" id="10053431at2759"/>
<evidence type="ECO:0000256" key="1">
    <source>
        <dbReference type="ARBA" id="ARBA00004389"/>
    </source>
</evidence>
<dbReference type="GO" id="GO:0015485">
    <property type="term" value="F:cholesterol binding"/>
    <property type="evidence" value="ECO:0007669"/>
    <property type="project" value="TreeGrafter"/>
</dbReference>
<evidence type="ECO:0000256" key="4">
    <source>
        <dbReference type="ARBA" id="ARBA00022553"/>
    </source>
</evidence>
<accession>A0A8B7XRG9</accession>
<dbReference type="Gene3D" id="2.40.160.120">
    <property type="match status" value="1"/>
</dbReference>
<evidence type="ECO:0000256" key="11">
    <source>
        <dbReference type="RuleBase" id="RU003844"/>
    </source>
</evidence>
<reference evidence="17" key="1">
    <citation type="submission" date="2025-08" db="UniProtKB">
        <authorList>
            <consortium name="RefSeq"/>
        </authorList>
    </citation>
    <scope>IDENTIFICATION</scope>
</reference>
<dbReference type="SUPFAM" id="SSF144000">
    <property type="entry name" value="Oxysterol-binding protein-like"/>
    <property type="match status" value="1"/>
</dbReference>
<feature type="compositionally biased region" description="Basic and acidic residues" evidence="13">
    <location>
        <begin position="377"/>
        <end position="388"/>
    </location>
</feature>
<evidence type="ECO:0000256" key="8">
    <source>
        <dbReference type="ARBA" id="ARBA00023055"/>
    </source>
</evidence>
<dbReference type="InterPro" id="IPR018494">
    <property type="entry name" value="Oxysterol-bd_CS"/>
</dbReference>
<keyword evidence="7 14" id="KW-1133">Transmembrane helix</keyword>
<evidence type="ECO:0000259" key="15">
    <source>
        <dbReference type="PROSITE" id="PS50003"/>
    </source>
</evidence>
<organism evidence="16 17">
    <name type="scientific">Acanthaster planci</name>
    <name type="common">Crown-of-thorns starfish</name>
    <dbReference type="NCBI Taxonomy" id="133434"/>
    <lineage>
        <taxon>Eukaryota</taxon>
        <taxon>Metazoa</taxon>
        <taxon>Echinodermata</taxon>
        <taxon>Eleutherozoa</taxon>
        <taxon>Asterozoa</taxon>
        <taxon>Asteroidea</taxon>
        <taxon>Valvatacea</taxon>
        <taxon>Valvatida</taxon>
        <taxon>Acanthasteridae</taxon>
        <taxon>Acanthaster</taxon>
    </lineage>
</organism>